<sequence length="76" mass="8993">MEEKLNRPIDFVQVPIEALYQQSETFAKLVEMIDKEGYDPIDYKFISSWIPKLTGFEQWLHEIGIKKIKELYSIGN</sequence>
<comment type="caution">
    <text evidence="1">The sequence shown here is derived from an EMBL/GenBank/DDBJ whole genome shotgun (WGS) entry which is preliminary data.</text>
</comment>
<name>A0A2S9J4P9_9SPHI</name>
<reference evidence="1 2" key="1">
    <citation type="submission" date="2018-02" db="EMBL/GenBank/DDBJ databases">
        <title>The draft genome of Sphingobacterium sp. 5JN-11.</title>
        <authorList>
            <person name="Liu L."/>
            <person name="Li L."/>
            <person name="Liang L."/>
            <person name="Zhang X."/>
            <person name="Wang T."/>
        </authorList>
    </citation>
    <scope>NUCLEOTIDE SEQUENCE [LARGE SCALE GENOMIC DNA]</scope>
    <source>
        <strain evidence="1 2">5JN-11</strain>
    </source>
</reference>
<accession>A0A2S9J4P9</accession>
<dbReference type="OrthoDB" id="2149806at2"/>
<organism evidence="1 2">
    <name type="scientific">Sphingobacterium haloxyli</name>
    <dbReference type="NCBI Taxonomy" id="2100533"/>
    <lineage>
        <taxon>Bacteria</taxon>
        <taxon>Pseudomonadati</taxon>
        <taxon>Bacteroidota</taxon>
        <taxon>Sphingobacteriia</taxon>
        <taxon>Sphingobacteriales</taxon>
        <taxon>Sphingobacteriaceae</taxon>
        <taxon>Sphingobacterium</taxon>
    </lineage>
</organism>
<dbReference type="Proteomes" id="UP000239711">
    <property type="component" value="Unassembled WGS sequence"/>
</dbReference>
<dbReference type="AlphaFoldDB" id="A0A2S9J4P9"/>
<evidence type="ECO:0000313" key="2">
    <source>
        <dbReference type="Proteomes" id="UP000239711"/>
    </source>
</evidence>
<dbReference type="EMBL" id="PVBQ01000005">
    <property type="protein sequence ID" value="PRD47768.1"/>
    <property type="molecule type" value="Genomic_DNA"/>
</dbReference>
<keyword evidence="2" id="KW-1185">Reference proteome</keyword>
<gene>
    <name evidence="1" type="ORF">C5745_07580</name>
</gene>
<evidence type="ECO:0000313" key="1">
    <source>
        <dbReference type="EMBL" id="PRD47768.1"/>
    </source>
</evidence>
<protein>
    <submittedName>
        <fullName evidence="1">Uncharacterized protein</fullName>
    </submittedName>
</protein>
<dbReference type="RefSeq" id="WP_105716395.1">
    <property type="nucleotide sequence ID" value="NZ_PVBQ01000005.1"/>
</dbReference>
<proteinExistence type="predicted"/>